<dbReference type="AlphaFoldDB" id="A0AAD1FEW3"/>
<keyword evidence="3" id="KW-1185">Reference proteome</keyword>
<accession>A0AAD1FEW3</accession>
<dbReference type="KEGG" id="pfuw:KF707C_25420"/>
<organism evidence="2 3">
    <name type="scientific">Metapseudomonas furukawaii</name>
    <name type="common">Pseudomonas furukawaii</name>
    <dbReference type="NCBI Taxonomy" id="1149133"/>
    <lineage>
        <taxon>Bacteria</taxon>
        <taxon>Pseudomonadati</taxon>
        <taxon>Pseudomonadota</taxon>
        <taxon>Gammaproteobacteria</taxon>
        <taxon>Pseudomonadales</taxon>
        <taxon>Pseudomonadaceae</taxon>
        <taxon>Metapseudomonas</taxon>
    </lineage>
</organism>
<evidence type="ECO:0000313" key="2">
    <source>
        <dbReference type="EMBL" id="BAU74230.1"/>
    </source>
</evidence>
<feature type="compositionally biased region" description="Low complexity" evidence="1">
    <location>
        <begin position="19"/>
        <end position="33"/>
    </location>
</feature>
<protein>
    <submittedName>
        <fullName evidence="2">Uncharacterized protein</fullName>
    </submittedName>
</protein>
<dbReference type="EMBL" id="AP014862">
    <property type="protein sequence ID" value="BAU74230.1"/>
    <property type="molecule type" value="Genomic_DNA"/>
</dbReference>
<reference evidence="2 3" key="2">
    <citation type="journal article" date="2017" name="Int. J. Syst. Evol. Microbiol.">
        <title>Pseudomonas furukawaii sp. nov., a polychlorinated biphenyl-degrading bacterium isolated from biphenyl-contaminated soil in Japan.</title>
        <authorList>
            <person name="Kimura N."/>
            <person name="Watanabe T."/>
            <person name="Suenaga H."/>
            <person name="Fujihara H."/>
            <person name="Futagami T."/>
            <person name="Goto M."/>
            <person name="Hanada S."/>
            <person name="Hirose J."/>
        </authorList>
    </citation>
    <scope>NUCLEOTIDE SEQUENCE [LARGE SCALE GENOMIC DNA]</scope>
    <source>
        <strain evidence="3">DSM 10086 / NBRC 110670 / KF707</strain>
    </source>
</reference>
<reference evidence="3" key="1">
    <citation type="submission" date="2015-05" db="EMBL/GenBank/DDBJ databases">
        <title>Draft genome sequencing of a biphenyl-degrading bacterium, Pseudomonas balearica KF707 (=NBRC110670).</title>
        <authorList>
            <person name="Kimura N."/>
            <person name="Hirose J."/>
            <person name="Watanabe T."/>
            <person name="Suenaga H."/>
            <person name="Fujihara H."/>
            <person name="Noguchi M."/>
            <person name="Hashimoto M."/>
            <person name="Shimodaira J."/>
            <person name="Tsuchikane K."/>
            <person name="Hosoyama A."/>
            <person name="Yamazoe A."/>
            <person name="Fujita N."/>
            <person name="Furukawa K."/>
        </authorList>
    </citation>
    <scope>NUCLEOTIDE SEQUENCE [LARGE SCALE GENOMIC DNA]</scope>
    <source>
        <strain evidence="3">DSM 10086 / NBRC 110670 / KF707</strain>
    </source>
</reference>
<name>A0AAD1FEW3_METFU</name>
<feature type="region of interest" description="Disordered" evidence="1">
    <location>
        <begin position="1"/>
        <end position="39"/>
    </location>
</feature>
<dbReference type="Proteomes" id="UP000218554">
    <property type="component" value="Chromosome"/>
</dbReference>
<proteinExistence type="predicted"/>
<gene>
    <name evidence="2" type="ORF">KF707C_25420</name>
</gene>
<sequence>MRRLDSARTGFPVPRLAFSHGLHPSSGPSGHLLPEGEGL</sequence>
<evidence type="ECO:0000313" key="3">
    <source>
        <dbReference type="Proteomes" id="UP000218554"/>
    </source>
</evidence>
<evidence type="ECO:0000256" key="1">
    <source>
        <dbReference type="SAM" id="MobiDB-lite"/>
    </source>
</evidence>